<dbReference type="AlphaFoldDB" id="A0A4S8J3J5"/>
<dbReference type="InterPro" id="IPR037944">
    <property type="entry name" value="PRX5-like"/>
</dbReference>
<feature type="compositionally biased region" description="Pro residues" evidence="8">
    <location>
        <begin position="64"/>
        <end position="82"/>
    </location>
</feature>
<dbReference type="Proteomes" id="UP000317650">
    <property type="component" value="Chromosome 11"/>
</dbReference>
<feature type="region of interest" description="Disordered" evidence="8">
    <location>
        <begin position="13"/>
        <end position="35"/>
    </location>
</feature>
<keyword evidence="11" id="KW-1185">Reference proteome</keyword>
<dbReference type="EMBL" id="PYDT01000007">
    <property type="protein sequence ID" value="THU55905.1"/>
    <property type="molecule type" value="Genomic_DNA"/>
</dbReference>
<proteinExistence type="inferred from homology"/>
<comment type="similarity">
    <text evidence="2">Belongs to the peroxiredoxin family. Prx5 subfamily.</text>
</comment>
<evidence type="ECO:0000256" key="4">
    <source>
        <dbReference type="ARBA" id="ARBA00022559"/>
    </source>
</evidence>
<dbReference type="Gene3D" id="3.40.30.10">
    <property type="entry name" value="Glutaredoxin"/>
    <property type="match status" value="1"/>
</dbReference>
<feature type="domain" description="Redoxin" evidence="9">
    <location>
        <begin position="86"/>
        <end position="244"/>
    </location>
</feature>
<evidence type="ECO:0000256" key="1">
    <source>
        <dbReference type="ARBA" id="ARBA00001711"/>
    </source>
</evidence>
<evidence type="ECO:0000256" key="7">
    <source>
        <dbReference type="ARBA" id="ARBA00031688"/>
    </source>
</evidence>
<dbReference type="InterPro" id="IPR013740">
    <property type="entry name" value="Redoxin"/>
</dbReference>
<dbReference type="GO" id="GO:0042744">
    <property type="term" value="P:hydrogen peroxide catabolic process"/>
    <property type="evidence" value="ECO:0007669"/>
    <property type="project" value="TreeGrafter"/>
</dbReference>
<evidence type="ECO:0000256" key="8">
    <source>
        <dbReference type="SAM" id="MobiDB-lite"/>
    </source>
</evidence>
<dbReference type="GO" id="GO:0008379">
    <property type="term" value="F:thioredoxin peroxidase activity"/>
    <property type="evidence" value="ECO:0007669"/>
    <property type="project" value="InterPro"/>
</dbReference>
<keyword evidence="5" id="KW-0049">Antioxidant</keyword>
<evidence type="ECO:0000313" key="11">
    <source>
        <dbReference type="Proteomes" id="UP000317650"/>
    </source>
</evidence>
<dbReference type="PANTHER" id="PTHR10430">
    <property type="entry name" value="PEROXIREDOXIN"/>
    <property type="match status" value="1"/>
</dbReference>
<dbReference type="GO" id="GO:0005737">
    <property type="term" value="C:cytoplasm"/>
    <property type="evidence" value="ECO:0007669"/>
    <property type="project" value="TreeGrafter"/>
</dbReference>
<evidence type="ECO:0000313" key="10">
    <source>
        <dbReference type="EMBL" id="THU55905.1"/>
    </source>
</evidence>
<dbReference type="PANTHER" id="PTHR10430:SF16">
    <property type="entry name" value="PEROXIREDOXIN-5, MITOCHONDRIAL"/>
    <property type="match status" value="1"/>
</dbReference>
<gene>
    <name evidence="10" type="ORF">C4D60_Mb11t11570</name>
</gene>
<dbReference type="SUPFAM" id="SSF52833">
    <property type="entry name" value="Thioredoxin-like"/>
    <property type="match status" value="1"/>
</dbReference>
<comment type="catalytic activity">
    <reaction evidence="1">
        <text>[glutaredoxin]-dithiol + a hydroperoxide = [glutaredoxin]-disulfide + an alcohol + H2O</text>
        <dbReference type="Rhea" id="RHEA:62624"/>
        <dbReference type="Rhea" id="RHEA-COMP:10729"/>
        <dbReference type="Rhea" id="RHEA-COMP:10730"/>
        <dbReference type="ChEBI" id="CHEBI:15377"/>
        <dbReference type="ChEBI" id="CHEBI:29950"/>
        <dbReference type="ChEBI" id="CHEBI:30879"/>
        <dbReference type="ChEBI" id="CHEBI:35924"/>
        <dbReference type="ChEBI" id="CHEBI:50058"/>
        <dbReference type="EC" id="1.11.1.25"/>
    </reaction>
</comment>
<dbReference type="EC" id="1.11.1.25" evidence="3"/>
<feature type="region of interest" description="Disordered" evidence="8">
    <location>
        <begin position="64"/>
        <end position="89"/>
    </location>
</feature>
<dbReference type="InterPro" id="IPR036249">
    <property type="entry name" value="Thioredoxin-like_sf"/>
</dbReference>
<dbReference type="Pfam" id="PF08534">
    <property type="entry name" value="Redoxin"/>
    <property type="match status" value="1"/>
</dbReference>
<dbReference type="GO" id="GO:0034599">
    <property type="term" value="P:cellular response to oxidative stress"/>
    <property type="evidence" value="ECO:0007669"/>
    <property type="project" value="InterPro"/>
</dbReference>
<evidence type="ECO:0000259" key="9">
    <source>
        <dbReference type="Pfam" id="PF08534"/>
    </source>
</evidence>
<evidence type="ECO:0000256" key="2">
    <source>
        <dbReference type="ARBA" id="ARBA00010505"/>
    </source>
</evidence>
<dbReference type="GO" id="GO:0045454">
    <property type="term" value="P:cell redox homeostasis"/>
    <property type="evidence" value="ECO:0007669"/>
    <property type="project" value="TreeGrafter"/>
</dbReference>
<dbReference type="STRING" id="52838.A0A4S8J3J5"/>
<reference evidence="10 11" key="1">
    <citation type="journal article" date="2019" name="Nat. Plants">
        <title>Genome sequencing of Musa balbisiana reveals subgenome evolution and function divergence in polyploid bananas.</title>
        <authorList>
            <person name="Yao X."/>
        </authorList>
    </citation>
    <scope>NUCLEOTIDE SEQUENCE [LARGE SCALE GENOMIC DNA]</scope>
    <source>
        <strain evidence="11">cv. DH-PKW</strain>
        <tissue evidence="10">Leaves</tissue>
    </source>
</reference>
<keyword evidence="6" id="KW-0560">Oxidoreductase</keyword>
<evidence type="ECO:0000256" key="3">
    <source>
        <dbReference type="ARBA" id="ARBA00013016"/>
    </source>
</evidence>
<comment type="caution">
    <text evidence="10">The sequence shown here is derived from an EMBL/GenBank/DDBJ whole genome shotgun (WGS) entry which is preliminary data.</text>
</comment>
<organism evidence="10 11">
    <name type="scientific">Musa balbisiana</name>
    <name type="common">Banana</name>
    <dbReference type="NCBI Taxonomy" id="52838"/>
    <lineage>
        <taxon>Eukaryota</taxon>
        <taxon>Viridiplantae</taxon>
        <taxon>Streptophyta</taxon>
        <taxon>Embryophyta</taxon>
        <taxon>Tracheophyta</taxon>
        <taxon>Spermatophyta</taxon>
        <taxon>Magnoliopsida</taxon>
        <taxon>Liliopsida</taxon>
        <taxon>Zingiberales</taxon>
        <taxon>Musaceae</taxon>
        <taxon>Musa</taxon>
    </lineage>
</organism>
<evidence type="ECO:0000256" key="5">
    <source>
        <dbReference type="ARBA" id="ARBA00022862"/>
    </source>
</evidence>
<evidence type="ECO:0000256" key="6">
    <source>
        <dbReference type="ARBA" id="ARBA00023002"/>
    </source>
</evidence>
<name>A0A4S8J3J5_MUSBA</name>
<protein>
    <recommendedName>
        <fullName evidence="3">glutaredoxin-dependent peroxiredoxin</fullName>
        <ecNumber evidence="3">1.11.1.25</ecNumber>
    </recommendedName>
    <alternativeName>
        <fullName evidence="7">Glutaredoxin-dependent peroxiredoxin</fullName>
    </alternativeName>
</protein>
<keyword evidence="4" id="KW-0575">Peroxidase</keyword>
<sequence length="260" mass="27021">MAAAVNNIAATFSAASRSSPQVPTTPTVTLSAASSRPISASWNPHSLLPRSRRSSLLGIYGLPGPRPRPLRLPRPSASPPPRTISAGDRLPDATLSYLDRSGAVRTVSISGLTRGRRTVIMAVPGAFAPPRRPRWWNGSGPTFGLSAEGLVKRAAEMKQRGGGGVVVACVAANDVYVMRAWGEHLGAAEAGVTMLSDPDAELARALGLALDLRGGTEGFGIRSEGYLLVAADGVVKALFRNYQNGGGAAIVGSDDVFKVL</sequence>
<accession>A0A4S8J3J5</accession>